<sequence length="28" mass="3317">MYNAEANTEIDTPRIFRIHCVLLIRGRN</sequence>
<dbReference type="AlphaFoldDB" id="A0A0A9EX76"/>
<accession>A0A0A9EX76</accession>
<reference evidence="1" key="1">
    <citation type="submission" date="2014-09" db="EMBL/GenBank/DDBJ databases">
        <authorList>
            <person name="Magalhaes I.L.F."/>
            <person name="Oliveira U."/>
            <person name="Santos F.R."/>
            <person name="Vidigal T.H.D.A."/>
            <person name="Brescovit A.D."/>
            <person name="Santos A.J."/>
        </authorList>
    </citation>
    <scope>NUCLEOTIDE SEQUENCE</scope>
    <source>
        <tissue evidence="1">Shoot tissue taken approximately 20 cm above the soil surface</tissue>
    </source>
</reference>
<name>A0A0A9EX76_ARUDO</name>
<organism evidence="1">
    <name type="scientific">Arundo donax</name>
    <name type="common">Giant reed</name>
    <name type="synonym">Donax arundinaceus</name>
    <dbReference type="NCBI Taxonomy" id="35708"/>
    <lineage>
        <taxon>Eukaryota</taxon>
        <taxon>Viridiplantae</taxon>
        <taxon>Streptophyta</taxon>
        <taxon>Embryophyta</taxon>
        <taxon>Tracheophyta</taxon>
        <taxon>Spermatophyta</taxon>
        <taxon>Magnoliopsida</taxon>
        <taxon>Liliopsida</taxon>
        <taxon>Poales</taxon>
        <taxon>Poaceae</taxon>
        <taxon>PACMAD clade</taxon>
        <taxon>Arundinoideae</taxon>
        <taxon>Arundineae</taxon>
        <taxon>Arundo</taxon>
    </lineage>
</organism>
<dbReference type="EMBL" id="GBRH01192506">
    <property type="protein sequence ID" value="JAE05390.1"/>
    <property type="molecule type" value="Transcribed_RNA"/>
</dbReference>
<protein>
    <submittedName>
        <fullName evidence="1">Uncharacterized protein</fullName>
    </submittedName>
</protein>
<evidence type="ECO:0000313" key="1">
    <source>
        <dbReference type="EMBL" id="JAE05390.1"/>
    </source>
</evidence>
<proteinExistence type="predicted"/>
<reference evidence="1" key="2">
    <citation type="journal article" date="2015" name="Data Brief">
        <title>Shoot transcriptome of the giant reed, Arundo donax.</title>
        <authorList>
            <person name="Barrero R.A."/>
            <person name="Guerrero F.D."/>
            <person name="Moolhuijzen P."/>
            <person name="Goolsby J.A."/>
            <person name="Tidwell J."/>
            <person name="Bellgard S.E."/>
            <person name="Bellgard M.I."/>
        </authorList>
    </citation>
    <scope>NUCLEOTIDE SEQUENCE</scope>
    <source>
        <tissue evidence="1">Shoot tissue taken approximately 20 cm above the soil surface</tissue>
    </source>
</reference>